<dbReference type="InterPro" id="IPR029787">
    <property type="entry name" value="Nucleotide_cyclase"/>
</dbReference>
<organism evidence="5 6">
    <name type="scientific">Tolumonas osonensis</name>
    <dbReference type="NCBI Taxonomy" id="675874"/>
    <lineage>
        <taxon>Bacteria</taxon>
        <taxon>Pseudomonadati</taxon>
        <taxon>Pseudomonadota</taxon>
        <taxon>Gammaproteobacteria</taxon>
        <taxon>Aeromonadales</taxon>
        <taxon>Aeromonadaceae</taxon>
        <taxon>Tolumonas</taxon>
    </lineage>
</organism>
<dbReference type="RefSeq" id="WP_188027753.1">
    <property type="nucleotide sequence ID" value="NZ_JACHGR010000012.1"/>
</dbReference>
<evidence type="ECO:0000313" key="6">
    <source>
        <dbReference type="Proteomes" id="UP000585721"/>
    </source>
</evidence>
<feature type="domain" description="GGDEF" evidence="4">
    <location>
        <begin position="214"/>
        <end position="346"/>
    </location>
</feature>
<gene>
    <name evidence="5" type="ORF">HNR75_002995</name>
</gene>
<dbReference type="CDD" id="cd01949">
    <property type="entry name" value="GGDEF"/>
    <property type="match status" value="1"/>
</dbReference>
<sequence>MKQLMVESPRFHLFVRRAIFAALFAHVLFLLLFVFFKIPVLIVTNLGSLLLCLIALWLLRSRSFKAIAALIWFDLIGHSLISSEVLGWQSGFHFYLLLLVPMCFLYTFRLQAKKMFPITAILLIYLLLDYHAYGRPVMIELSSTSGMLVRYINLMISIIGLSYQLYVYRSLLQQDDESSVPESTSTDQLTGLDNRSAILSEIDELFSLSPYARQPMALIIADVDHFKRLNEQYGSHIGNKVLIHVAQVLHDSVRHNDRASRWGDGEFLILLPGGSLNSAEQIAKRVQRKLLGTPLQIDGKTPLVSLTFGVAELLPDENFNQCLIRADSALQQGKQNGGNQIELASVDSIIPSSA</sequence>
<feature type="transmembrane region" description="Helical" evidence="3">
    <location>
        <begin position="66"/>
        <end position="86"/>
    </location>
</feature>
<dbReference type="Proteomes" id="UP000585721">
    <property type="component" value="Unassembled WGS sequence"/>
</dbReference>
<dbReference type="SMART" id="SM00267">
    <property type="entry name" value="GGDEF"/>
    <property type="match status" value="1"/>
</dbReference>
<keyword evidence="6" id="KW-1185">Reference proteome</keyword>
<evidence type="ECO:0000259" key="4">
    <source>
        <dbReference type="PROSITE" id="PS50887"/>
    </source>
</evidence>
<evidence type="ECO:0000256" key="3">
    <source>
        <dbReference type="SAM" id="Phobius"/>
    </source>
</evidence>
<feature type="transmembrane region" description="Helical" evidence="3">
    <location>
        <begin position="42"/>
        <end position="59"/>
    </location>
</feature>
<feature type="transmembrane region" description="Helical" evidence="3">
    <location>
        <begin position="148"/>
        <end position="168"/>
    </location>
</feature>
<dbReference type="InterPro" id="IPR050469">
    <property type="entry name" value="Diguanylate_Cyclase"/>
</dbReference>
<dbReference type="SUPFAM" id="SSF55073">
    <property type="entry name" value="Nucleotide cyclase"/>
    <property type="match status" value="1"/>
</dbReference>
<feature type="transmembrane region" description="Helical" evidence="3">
    <location>
        <begin position="92"/>
        <end position="108"/>
    </location>
</feature>
<name>A0A841GCZ4_9GAMM</name>
<reference evidence="5 6" key="1">
    <citation type="submission" date="2020-08" db="EMBL/GenBank/DDBJ databases">
        <title>Genomic Encyclopedia of Type Strains, Phase IV (KMG-IV): sequencing the most valuable type-strain genomes for metagenomic binning, comparative biology and taxonomic classification.</title>
        <authorList>
            <person name="Goeker M."/>
        </authorList>
    </citation>
    <scope>NUCLEOTIDE SEQUENCE [LARGE SCALE GENOMIC DNA]</scope>
    <source>
        <strain evidence="5 6">DSM 22975</strain>
    </source>
</reference>
<comment type="catalytic activity">
    <reaction evidence="2">
        <text>2 GTP = 3',3'-c-di-GMP + 2 diphosphate</text>
        <dbReference type="Rhea" id="RHEA:24898"/>
        <dbReference type="ChEBI" id="CHEBI:33019"/>
        <dbReference type="ChEBI" id="CHEBI:37565"/>
        <dbReference type="ChEBI" id="CHEBI:58805"/>
        <dbReference type="EC" id="2.7.7.65"/>
    </reaction>
</comment>
<dbReference type="Pfam" id="PF00990">
    <property type="entry name" value="GGDEF"/>
    <property type="match status" value="1"/>
</dbReference>
<dbReference type="InterPro" id="IPR043128">
    <property type="entry name" value="Rev_trsase/Diguanyl_cyclase"/>
</dbReference>
<keyword evidence="3" id="KW-1133">Transmembrane helix</keyword>
<dbReference type="GO" id="GO:0052621">
    <property type="term" value="F:diguanylate cyclase activity"/>
    <property type="evidence" value="ECO:0007669"/>
    <property type="project" value="UniProtKB-EC"/>
</dbReference>
<dbReference type="PANTHER" id="PTHR45138">
    <property type="entry name" value="REGULATORY COMPONENTS OF SENSORY TRANSDUCTION SYSTEM"/>
    <property type="match status" value="1"/>
</dbReference>
<evidence type="ECO:0000256" key="1">
    <source>
        <dbReference type="ARBA" id="ARBA00012528"/>
    </source>
</evidence>
<dbReference type="PROSITE" id="PS50887">
    <property type="entry name" value="GGDEF"/>
    <property type="match status" value="1"/>
</dbReference>
<evidence type="ECO:0000256" key="2">
    <source>
        <dbReference type="ARBA" id="ARBA00034247"/>
    </source>
</evidence>
<dbReference type="Gene3D" id="3.30.70.270">
    <property type="match status" value="1"/>
</dbReference>
<feature type="transmembrane region" description="Helical" evidence="3">
    <location>
        <begin position="18"/>
        <end position="36"/>
    </location>
</feature>
<feature type="transmembrane region" description="Helical" evidence="3">
    <location>
        <begin position="115"/>
        <end position="133"/>
    </location>
</feature>
<dbReference type="NCBIfam" id="TIGR00254">
    <property type="entry name" value="GGDEF"/>
    <property type="match status" value="1"/>
</dbReference>
<protein>
    <recommendedName>
        <fullName evidence="1">diguanylate cyclase</fullName>
        <ecNumber evidence="1">2.7.7.65</ecNumber>
    </recommendedName>
</protein>
<comment type="caution">
    <text evidence="5">The sequence shown here is derived from an EMBL/GenBank/DDBJ whole genome shotgun (WGS) entry which is preliminary data.</text>
</comment>
<evidence type="ECO:0000313" key="5">
    <source>
        <dbReference type="EMBL" id="MBB6057048.1"/>
    </source>
</evidence>
<proteinExistence type="predicted"/>
<dbReference type="EMBL" id="JACHGR010000012">
    <property type="protein sequence ID" value="MBB6057048.1"/>
    <property type="molecule type" value="Genomic_DNA"/>
</dbReference>
<keyword evidence="3" id="KW-0472">Membrane</keyword>
<keyword evidence="3" id="KW-0812">Transmembrane</keyword>
<dbReference type="EC" id="2.7.7.65" evidence="1"/>
<accession>A0A841GCZ4</accession>
<dbReference type="InterPro" id="IPR000160">
    <property type="entry name" value="GGDEF_dom"/>
</dbReference>
<dbReference type="AlphaFoldDB" id="A0A841GCZ4"/>
<dbReference type="PANTHER" id="PTHR45138:SF9">
    <property type="entry name" value="DIGUANYLATE CYCLASE DGCM-RELATED"/>
    <property type="match status" value="1"/>
</dbReference>